<dbReference type="KEGG" id="vvy:VVA1556"/>
<dbReference type="HOGENOM" id="CLU_2588830_0_0_6"/>
<protein>
    <submittedName>
        <fullName evidence="1">Uncharacterized protein</fullName>
    </submittedName>
</protein>
<gene>
    <name evidence="1" type="ordered locus">VVA1556</name>
</gene>
<dbReference type="EMBL" id="BA000038">
    <property type="protein sequence ID" value="BAC97582.1"/>
    <property type="molecule type" value="Genomic_DNA"/>
</dbReference>
<accession>Q7MC31</accession>
<evidence type="ECO:0000313" key="2">
    <source>
        <dbReference type="Proteomes" id="UP000002675"/>
    </source>
</evidence>
<name>Q7MC31_VIBVY</name>
<proteinExistence type="predicted"/>
<sequence length="80" mass="9577">MKEKRAFRNNIDSGVGQKAAVSGRFLLLSSLNSGGLLRLLQFCFRFFHFREIKPKFFHGFFNQRRILHHLRHQHLQLLLR</sequence>
<evidence type="ECO:0000313" key="1">
    <source>
        <dbReference type="EMBL" id="BAC97582.1"/>
    </source>
</evidence>
<organism evidence="1 2">
    <name type="scientific">Vibrio vulnificus (strain YJ016)</name>
    <dbReference type="NCBI Taxonomy" id="196600"/>
    <lineage>
        <taxon>Bacteria</taxon>
        <taxon>Pseudomonadati</taxon>
        <taxon>Pseudomonadota</taxon>
        <taxon>Gammaproteobacteria</taxon>
        <taxon>Vibrionales</taxon>
        <taxon>Vibrionaceae</taxon>
        <taxon>Vibrio</taxon>
    </lineage>
</organism>
<reference evidence="1 2" key="1">
    <citation type="journal article" date="2003" name="Genome Res.">
        <title>Comparative genome analysis of Vibrio vulnificus, a marine pathogen.</title>
        <authorList>
            <person name="Chen C.Y."/>
            <person name="Wu K.M."/>
            <person name="Chang Y.C."/>
            <person name="Chang C.H."/>
            <person name="Tsai H.C."/>
            <person name="Liao T.L."/>
            <person name="Liu Y.M."/>
            <person name="Chen H.J."/>
            <person name="Shen A.B."/>
            <person name="Li J.C."/>
            <person name="Su T.L."/>
            <person name="Shao C.P."/>
            <person name="Lee C.T."/>
            <person name="Hor L.I."/>
            <person name="Tsai S.F."/>
        </authorList>
    </citation>
    <scope>NUCLEOTIDE SEQUENCE [LARGE SCALE GENOMIC DNA]</scope>
    <source>
        <strain evidence="1 2">YJ016</strain>
    </source>
</reference>
<dbReference type="AlphaFoldDB" id="Q7MC31"/>
<dbReference type="Proteomes" id="UP000002675">
    <property type="component" value="Chromosome II"/>
</dbReference>